<name>A0ABU5HDV0_9BACT</name>
<dbReference type="Proteomes" id="UP001291309">
    <property type="component" value="Unassembled WGS sequence"/>
</dbReference>
<keyword evidence="3" id="KW-1185">Reference proteome</keyword>
<comment type="caution">
    <text evidence="2">The sequence shown here is derived from an EMBL/GenBank/DDBJ whole genome shotgun (WGS) entry which is preliminary data.</text>
</comment>
<gene>
    <name evidence="2" type="ORF">SYV04_33975</name>
</gene>
<dbReference type="Gene3D" id="3.30.420.10">
    <property type="entry name" value="Ribonuclease H-like superfamily/Ribonuclease H"/>
    <property type="match status" value="1"/>
</dbReference>
<dbReference type="Pfam" id="PF13358">
    <property type="entry name" value="DDE_3"/>
    <property type="match status" value="1"/>
</dbReference>
<dbReference type="EMBL" id="JAXIVS010000015">
    <property type="protein sequence ID" value="MDY7231450.1"/>
    <property type="molecule type" value="Genomic_DNA"/>
</dbReference>
<proteinExistence type="predicted"/>
<evidence type="ECO:0000313" key="3">
    <source>
        <dbReference type="Proteomes" id="UP001291309"/>
    </source>
</evidence>
<dbReference type="PROSITE" id="PS50994">
    <property type="entry name" value="INTEGRASE"/>
    <property type="match status" value="1"/>
</dbReference>
<accession>A0ABU5HDV0</accession>
<protein>
    <submittedName>
        <fullName evidence="2">Transposase</fullName>
    </submittedName>
</protein>
<dbReference type="InterPro" id="IPR036397">
    <property type="entry name" value="RNaseH_sf"/>
</dbReference>
<evidence type="ECO:0000259" key="1">
    <source>
        <dbReference type="PROSITE" id="PS50994"/>
    </source>
</evidence>
<reference evidence="2 3" key="1">
    <citation type="submission" date="2023-12" db="EMBL/GenBank/DDBJ databases">
        <title>the genome sequence of Hyalangium sp. s54d21.</title>
        <authorList>
            <person name="Zhang X."/>
        </authorList>
    </citation>
    <scope>NUCLEOTIDE SEQUENCE [LARGE SCALE GENOMIC DNA]</scope>
    <source>
        <strain evidence="3">s54d21</strain>
    </source>
</reference>
<dbReference type="InterPro" id="IPR038717">
    <property type="entry name" value="Tc1-like_DDE_dom"/>
</dbReference>
<evidence type="ECO:0000313" key="2">
    <source>
        <dbReference type="EMBL" id="MDY7231450.1"/>
    </source>
</evidence>
<dbReference type="InterPro" id="IPR001584">
    <property type="entry name" value="Integrase_cat-core"/>
</dbReference>
<dbReference type="RefSeq" id="WP_321550167.1">
    <property type="nucleotide sequence ID" value="NZ_JAXIVS010000015.1"/>
</dbReference>
<organism evidence="2 3">
    <name type="scientific">Hyalangium rubrum</name>
    <dbReference type="NCBI Taxonomy" id="3103134"/>
    <lineage>
        <taxon>Bacteria</taxon>
        <taxon>Pseudomonadati</taxon>
        <taxon>Myxococcota</taxon>
        <taxon>Myxococcia</taxon>
        <taxon>Myxococcales</taxon>
        <taxon>Cystobacterineae</taxon>
        <taxon>Archangiaceae</taxon>
        <taxon>Hyalangium</taxon>
    </lineage>
</organism>
<sequence length="189" mass="21896">MQKQASRPGADFELWYADGVRFDLLPVTRSMWRRRGSRLALPTPGTNVRVGVVGAIRYPNQHLLFTHQLRTVTAALVPPLLKQLVARAKRTGRRIVLVIDNGRPFSAQLAQTALEAARPWVRTFELPLYTSETLNWIERFWGVLKDTYFSRMLTQQREAFYDDAVRLLRRLQRPGAVRRLMLRTPPEKT</sequence>
<feature type="domain" description="Integrase catalytic" evidence="1">
    <location>
        <begin position="4"/>
        <end position="189"/>
    </location>
</feature>